<dbReference type="InterPro" id="IPR018060">
    <property type="entry name" value="HTH_AraC"/>
</dbReference>
<evidence type="ECO:0000259" key="5">
    <source>
        <dbReference type="PROSITE" id="PS01124"/>
    </source>
</evidence>
<dbReference type="PROSITE" id="PS50110">
    <property type="entry name" value="RESPONSE_REGULATORY"/>
    <property type="match status" value="1"/>
</dbReference>
<dbReference type="SMART" id="SM00342">
    <property type="entry name" value="HTH_ARAC"/>
    <property type="match status" value="1"/>
</dbReference>
<comment type="caution">
    <text evidence="7">The sequence shown here is derived from an EMBL/GenBank/DDBJ whole genome shotgun (WGS) entry which is preliminary data.</text>
</comment>
<keyword evidence="1" id="KW-0805">Transcription regulation</keyword>
<dbReference type="PRINTS" id="PR00032">
    <property type="entry name" value="HTHARAC"/>
</dbReference>
<dbReference type="PROSITE" id="PS01124">
    <property type="entry name" value="HTH_ARAC_FAMILY_2"/>
    <property type="match status" value="1"/>
</dbReference>
<dbReference type="InterPro" id="IPR009057">
    <property type="entry name" value="Homeodomain-like_sf"/>
</dbReference>
<feature type="domain" description="Response regulatory" evidence="6">
    <location>
        <begin position="2"/>
        <end position="119"/>
    </location>
</feature>
<dbReference type="EMBL" id="JANIPJ010000030">
    <property type="protein sequence ID" value="MCR2807662.1"/>
    <property type="molecule type" value="Genomic_DNA"/>
</dbReference>
<dbReference type="InterPro" id="IPR011006">
    <property type="entry name" value="CheY-like_superfamily"/>
</dbReference>
<organism evidence="7 8">
    <name type="scientific">Paenibacillus soyae</name>
    <dbReference type="NCBI Taxonomy" id="2969249"/>
    <lineage>
        <taxon>Bacteria</taxon>
        <taxon>Bacillati</taxon>
        <taxon>Bacillota</taxon>
        <taxon>Bacilli</taxon>
        <taxon>Bacillales</taxon>
        <taxon>Paenibacillaceae</taxon>
        <taxon>Paenibacillus</taxon>
    </lineage>
</organism>
<dbReference type="Gene3D" id="3.40.50.2300">
    <property type="match status" value="1"/>
</dbReference>
<dbReference type="Gene3D" id="1.10.10.60">
    <property type="entry name" value="Homeodomain-like"/>
    <property type="match status" value="2"/>
</dbReference>
<dbReference type="Pfam" id="PF00072">
    <property type="entry name" value="Response_reg"/>
    <property type="match status" value="1"/>
</dbReference>
<feature type="domain" description="HTH araC/xylS-type" evidence="5">
    <location>
        <begin position="416"/>
        <end position="514"/>
    </location>
</feature>
<evidence type="ECO:0000256" key="3">
    <source>
        <dbReference type="ARBA" id="ARBA00023163"/>
    </source>
</evidence>
<proteinExistence type="predicted"/>
<evidence type="ECO:0000313" key="7">
    <source>
        <dbReference type="EMBL" id="MCR2807662.1"/>
    </source>
</evidence>
<evidence type="ECO:0000313" key="8">
    <source>
        <dbReference type="Proteomes" id="UP001141950"/>
    </source>
</evidence>
<dbReference type="SUPFAM" id="SSF46689">
    <property type="entry name" value="Homeodomain-like"/>
    <property type="match status" value="2"/>
</dbReference>
<dbReference type="AlphaFoldDB" id="A0A9X2MWK1"/>
<dbReference type="InterPro" id="IPR020449">
    <property type="entry name" value="Tscrpt_reg_AraC-type_HTH"/>
</dbReference>
<evidence type="ECO:0000256" key="1">
    <source>
        <dbReference type="ARBA" id="ARBA00023015"/>
    </source>
</evidence>
<reference evidence="7" key="1">
    <citation type="submission" date="2022-08" db="EMBL/GenBank/DDBJ databases">
        <title>The genomic sequence of strain Paenibacillus sp. SCIV0701.</title>
        <authorList>
            <person name="Zhao H."/>
        </authorList>
    </citation>
    <scope>NUCLEOTIDE SEQUENCE</scope>
    <source>
        <strain evidence="7">SCIV0701</strain>
    </source>
</reference>
<keyword evidence="8" id="KW-1185">Reference proteome</keyword>
<dbReference type="SUPFAM" id="SSF52172">
    <property type="entry name" value="CheY-like"/>
    <property type="match status" value="1"/>
</dbReference>
<evidence type="ECO:0000259" key="6">
    <source>
        <dbReference type="PROSITE" id="PS50110"/>
    </source>
</evidence>
<gene>
    <name evidence="7" type="ORF">NQZ67_27605</name>
</gene>
<evidence type="ECO:0000256" key="2">
    <source>
        <dbReference type="ARBA" id="ARBA00023125"/>
    </source>
</evidence>
<dbReference type="Pfam" id="PF12833">
    <property type="entry name" value="HTH_18"/>
    <property type="match status" value="1"/>
</dbReference>
<dbReference type="GO" id="GO:0003700">
    <property type="term" value="F:DNA-binding transcription factor activity"/>
    <property type="evidence" value="ECO:0007669"/>
    <property type="project" value="InterPro"/>
</dbReference>
<name>A0A9X2MWK1_9BACL</name>
<dbReference type="SMART" id="SM00448">
    <property type="entry name" value="REC"/>
    <property type="match status" value="1"/>
</dbReference>
<dbReference type="PANTHER" id="PTHR43280:SF28">
    <property type="entry name" value="HTH-TYPE TRANSCRIPTIONAL ACTIVATOR RHAS"/>
    <property type="match status" value="1"/>
</dbReference>
<keyword evidence="3" id="KW-0804">Transcription</keyword>
<dbReference type="GO" id="GO:0000160">
    <property type="term" value="P:phosphorelay signal transduction system"/>
    <property type="evidence" value="ECO:0007669"/>
    <property type="project" value="InterPro"/>
</dbReference>
<dbReference type="PANTHER" id="PTHR43280">
    <property type="entry name" value="ARAC-FAMILY TRANSCRIPTIONAL REGULATOR"/>
    <property type="match status" value="1"/>
</dbReference>
<dbReference type="InterPro" id="IPR001789">
    <property type="entry name" value="Sig_transdc_resp-reg_receiver"/>
</dbReference>
<evidence type="ECO:0000256" key="4">
    <source>
        <dbReference type="PROSITE-ProRule" id="PRU00169"/>
    </source>
</evidence>
<dbReference type="CDD" id="cd17536">
    <property type="entry name" value="REC_YesN-like"/>
    <property type="match status" value="1"/>
</dbReference>
<dbReference type="Proteomes" id="UP001141950">
    <property type="component" value="Unassembled WGS sequence"/>
</dbReference>
<sequence length="514" mass="57989">MKLLIVDDEVIIRQGLSTVIKWEENGFTLLEPAASAEEALLRIPEEKPDIILTDIRMTGMSGIEMAGKVKPTCPDIEIIILSGYEEFSYAQQAIREGINDYLLKNSRPGDIMAAVLRAQKRIEEKRAAKRQGEEHQNAFRFKQLERMLRSEQAVSEQEAEELLRLHPELRIATDWESLELWIVSADVPLPAIPEAGQALVEAGRLLKEALACVILDAEEGWLLIFRSGQTGAIRTMRLAMERAEQVLGFRLFAAAGLPARDILRLRESLRTAEQAAAYRYLLGESGMIRYEDVKERRGMRTVCSLEEEEALTAVLRSGDKAKLDRWIADMLGAIRRDPDATPPTMTAYLHSCMVASLRWLERAAASVGRTTQGLPKPESFEMNELALRPGEVLGRMLSAVMSEYELLSGGRNAAIETAVAYIREHLDQTLSLAQLAAQAHMNPNYFSELFKKETGKNYIEFVTEARMEWAVRLLRETPAKVSEIAKRVGYEDIKHFNKLFKRHTGETPSSFRDK</sequence>
<protein>
    <submittedName>
        <fullName evidence="7">Response regulator</fullName>
    </submittedName>
</protein>
<dbReference type="GO" id="GO:0043565">
    <property type="term" value="F:sequence-specific DNA binding"/>
    <property type="evidence" value="ECO:0007669"/>
    <property type="project" value="InterPro"/>
</dbReference>
<accession>A0A9X2MWK1</accession>
<keyword evidence="4" id="KW-0597">Phosphoprotein</keyword>
<dbReference type="RefSeq" id="WP_257452331.1">
    <property type="nucleotide sequence ID" value="NZ_JANIPJ010000030.1"/>
</dbReference>
<keyword evidence="2" id="KW-0238">DNA-binding</keyword>
<feature type="modified residue" description="4-aspartylphosphate" evidence="4">
    <location>
        <position position="54"/>
    </location>
</feature>